<dbReference type="Proteomes" id="UP000186720">
    <property type="component" value="Unassembled WGS sequence"/>
</dbReference>
<dbReference type="STRING" id="1302689.RG47T_5133"/>
<dbReference type="InterPro" id="IPR013332">
    <property type="entry name" value="KPR_N"/>
</dbReference>
<feature type="domain" description="Ketopantoate reductase N-terminal" evidence="1">
    <location>
        <begin position="5"/>
        <end position="137"/>
    </location>
</feature>
<protein>
    <recommendedName>
        <fullName evidence="1">Ketopantoate reductase N-terminal domain-containing protein</fullName>
    </recommendedName>
</protein>
<evidence type="ECO:0000313" key="2">
    <source>
        <dbReference type="EMBL" id="OKS89648.1"/>
    </source>
</evidence>
<name>A0A1Q6A6K0_9SPHI</name>
<sequence>MITTQYGWAFAKAGHQVEFYVRPGKAAIYGPELPLELLDARKKITGDLIKETAQLTLREDIPDNHDFDLIILSVQHYQFAEAVSFLGPKIGNATLLIFNNFWKDPLEITNALPFNQLAWGFPQSGGGFDQAGTLKGALFADVHFGTFGTEPTDREIAVRNLFSSAGFKPIEHKDFKGWLYIHFAVEAGLFAEVLKIGSVAEVIRSHKHVKNAIMNVRELLPVVAARGIILDNNKDDFSFYLRPAWLASFLLRMLTKISPPLRFFMLSHNNPKEIRSYCQDVLAEARRLGLEVPRLESIANKLQAVD</sequence>
<keyword evidence="3" id="KW-1185">Reference proteome</keyword>
<organism evidence="2 3">
    <name type="scientific">Mucilaginibacter polytrichastri</name>
    <dbReference type="NCBI Taxonomy" id="1302689"/>
    <lineage>
        <taxon>Bacteria</taxon>
        <taxon>Pseudomonadati</taxon>
        <taxon>Bacteroidota</taxon>
        <taxon>Sphingobacteriia</taxon>
        <taxon>Sphingobacteriales</taxon>
        <taxon>Sphingobacteriaceae</taxon>
        <taxon>Mucilaginibacter</taxon>
    </lineage>
</organism>
<comment type="caution">
    <text evidence="2">The sequence shown here is derived from an EMBL/GenBank/DDBJ whole genome shotgun (WGS) entry which is preliminary data.</text>
</comment>
<reference evidence="2 3" key="1">
    <citation type="submission" date="2016-11" db="EMBL/GenBank/DDBJ databases">
        <title>Whole Genome Sequencing of Mucilaginibacter polytrichastri RG4-7(T) isolated from the moss sample.</title>
        <authorList>
            <person name="Li Y."/>
        </authorList>
    </citation>
    <scope>NUCLEOTIDE SEQUENCE [LARGE SCALE GENOMIC DNA]</scope>
    <source>
        <strain evidence="2 3">RG4-7</strain>
    </source>
</reference>
<evidence type="ECO:0000313" key="3">
    <source>
        <dbReference type="Proteomes" id="UP000186720"/>
    </source>
</evidence>
<dbReference type="Pfam" id="PF02558">
    <property type="entry name" value="ApbA"/>
    <property type="match status" value="1"/>
</dbReference>
<accession>A0A1Q6A6K0</accession>
<dbReference type="AlphaFoldDB" id="A0A1Q6A6K0"/>
<dbReference type="Gene3D" id="3.40.50.720">
    <property type="entry name" value="NAD(P)-binding Rossmann-like Domain"/>
    <property type="match status" value="1"/>
</dbReference>
<evidence type="ECO:0000259" key="1">
    <source>
        <dbReference type="Pfam" id="PF02558"/>
    </source>
</evidence>
<proteinExistence type="predicted"/>
<gene>
    <name evidence="2" type="ORF">RG47T_5133</name>
</gene>
<dbReference type="EMBL" id="MPPL01000001">
    <property type="protein sequence ID" value="OKS89648.1"/>
    <property type="molecule type" value="Genomic_DNA"/>
</dbReference>